<organism evidence="1">
    <name type="scientific">Rhizophora mucronata</name>
    <name type="common">Asiatic mangrove</name>
    <dbReference type="NCBI Taxonomy" id="61149"/>
    <lineage>
        <taxon>Eukaryota</taxon>
        <taxon>Viridiplantae</taxon>
        <taxon>Streptophyta</taxon>
        <taxon>Embryophyta</taxon>
        <taxon>Tracheophyta</taxon>
        <taxon>Spermatophyta</taxon>
        <taxon>Magnoliopsida</taxon>
        <taxon>eudicotyledons</taxon>
        <taxon>Gunneridae</taxon>
        <taxon>Pentapetalae</taxon>
        <taxon>rosids</taxon>
        <taxon>fabids</taxon>
        <taxon>Malpighiales</taxon>
        <taxon>Rhizophoraceae</taxon>
        <taxon>Rhizophora</taxon>
    </lineage>
</organism>
<sequence length="28" mass="3283">MRAWISHVRDGLQNALMTLIRISVQIFL</sequence>
<name>A0A2P2IUS3_RHIMU</name>
<dbReference type="EMBL" id="GGEC01004444">
    <property type="protein sequence ID" value="MBW84927.1"/>
    <property type="molecule type" value="Transcribed_RNA"/>
</dbReference>
<proteinExistence type="predicted"/>
<reference evidence="1" key="1">
    <citation type="submission" date="2018-02" db="EMBL/GenBank/DDBJ databases">
        <title>Rhizophora mucronata_Transcriptome.</title>
        <authorList>
            <person name="Meera S.P."/>
            <person name="Sreeshan A."/>
            <person name="Augustine A."/>
        </authorList>
    </citation>
    <scope>NUCLEOTIDE SEQUENCE</scope>
    <source>
        <tissue evidence="1">Leaf</tissue>
    </source>
</reference>
<protein>
    <submittedName>
        <fullName evidence="1">Uncharacterized protein</fullName>
    </submittedName>
</protein>
<dbReference type="AlphaFoldDB" id="A0A2P2IUS3"/>
<evidence type="ECO:0000313" key="1">
    <source>
        <dbReference type="EMBL" id="MBW84927.1"/>
    </source>
</evidence>
<accession>A0A2P2IUS3</accession>